<evidence type="ECO:0000313" key="4">
    <source>
        <dbReference type="Proteomes" id="UP000498740"/>
    </source>
</evidence>
<dbReference type="AlphaFoldDB" id="A0A7J0CRC2"/>
<feature type="region of interest" description="Disordered" evidence="1">
    <location>
        <begin position="15"/>
        <end position="39"/>
    </location>
</feature>
<organism evidence="3 4">
    <name type="scientific">Streptomyces microflavus</name>
    <name type="common">Streptomyces lipmanii</name>
    <dbReference type="NCBI Taxonomy" id="1919"/>
    <lineage>
        <taxon>Bacteria</taxon>
        <taxon>Bacillati</taxon>
        <taxon>Actinomycetota</taxon>
        <taxon>Actinomycetes</taxon>
        <taxon>Kitasatosporales</taxon>
        <taxon>Streptomycetaceae</taxon>
        <taxon>Streptomyces</taxon>
    </lineage>
</organism>
<evidence type="ECO:0000256" key="1">
    <source>
        <dbReference type="SAM" id="MobiDB-lite"/>
    </source>
</evidence>
<feature type="domain" description="Pyridoxamine 5'-phosphate oxidase N-terminal" evidence="2">
    <location>
        <begin position="43"/>
        <end position="137"/>
    </location>
</feature>
<dbReference type="Pfam" id="PF01243">
    <property type="entry name" value="PNPOx_N"/>
    <property type="match status" value="1"/>
</dbReference>
<dbReference type="SUPFAM" id="SSF50475">
    <property type="entry name" value="FMN-binding split barrel"/>
    <property type="match status" value="1"/>
</dbReference>
<dbReference type="PANTHER" id="PTHR42815:SF2">
    <property type="entry name" value="FAD-BINDING, PUTATIVE (AFU_ORTHOLOGUE AFUA_6G07600)-RELATED"/>
    <property type="match status" value="1"/>
</dbReference>
<gene>
    <name evidence="3" type="ORF">Smic_34950</name>
</gene>
<evidence type="ECO:0000313" key="3">
    <source>
        <dbReference type="EMBL" id="GFN04939.1"/>
    </source>
</evidence>
<dbReference type="InterPro" id="IPR011576">
    <property type="entry name" value="Pyridox_Oxase_N"/>
</dbReference>
<accession>A0A7J0CRC2</accession>
<feature type="region of interest" description="Disordered" evidence="1">
    <location>
        <begin position="173"/>
        <end position="258"/>
    </location>
</feature>
<sequence>MSRFNQLAQTTAVRQVQEEMGSAKAAGRRVREPVEEPDPLDARSADFIRSLDGFLFSSVGETGWPYIQFKGGPQGFVHVLDPYTLAFLDVRGNRQYVTTGNVRGDDRVALFFIDHARQTRLKLYGHASAVLVDENLELAERLESPRTEGKVEQIVTIRVEAYAWNCPNHITPASASARSPRPWPRSMSASPGWRRRTPPCARKSPRARDGPGPAADRIRQPVPAIEQLREGIPDQNRSGPLAEFGSRFRALRNPCPDS</sequence>
<dbReference type="PANTHER" id="PTHR42815">
    <property type="entry name" value="FAD-BINDING, PUTATIVE (AFU_ORTHOLOGUE AFUA_6G07600)-RELATED"/>
    <property type="match status" value="1"/>
</dbReference>
<dbReference type="EMBL" id="BLWD01000001">
    <property type="protein sequence ID" value="GFN04939.1"/>
    <property type="molecule type" value="Genomic_DNA"/>
</dbReference>
<evidence type="ECO:0000259" key="2">
    <source>
        <dbReference type="Pfam" id="PF01243"/>
    </source>
</evidence>
<comment type="caution">
    <text evidence="3">The sequence shown here is derived from an EMBL/GenBank/DDBJ whole genome shotgun (WGS) entry which is preliminary data.</text>
</comment>
<dbReference type="Proteomes" id="UP000498740">
    <property type="component" value="Unassembled WGS sequence"/>
</dbReference>
<dbReference type="Gene3D" id="2.30.110.10">
    <property type="entry name" value="Electron Transport, Fmn-binding Protein, Chain A"/>
    <property type="match status" value="1"/>
</dbReference>
<proteinExistence type="predicted"/>
<feature type="compositionally biased region" description="Basic and acidic residues" evidence="1">
    <location>
        <begin position="29"/>
        <end position="39"/>
    </location>
</feature>
<dbReference type="InterPro" id="IPR012349">
    <property type="entry name" value="Split_barrel_FMN-bd"/>
</dbReference>
<name>A0A7J0CRC2_STRMI</name>
<protein>
    <recommendedName>
        <fullName evidence="2">Pyridoxamine 5'-phosphate oxidase N-terminal domain-containing protein</fullName>
    </recommendedName>
</protein>
<reference evidence="3 4" key="1">
    <citation type="submission" date="2020-05" db="EMBL/GenBank/DDBJ databases">
        <title>Whole genome shotgun sequence of Streptomyces microflavus NBRC 13062.</title>
        <authorList>
            <person name="Komaki H."/>
            <person name="Tamura T."/>
        </authorList>
    </citation>
    <scope>NUCLEOTIDE SEQUENCE [LARGE SCALE GENOMIC DNA]</scope>
    <source>
        <strain evidence="3 4">NBRC 13062</strain>
    </source>
</reference>